<evidence type="ECO:0000256" key="1">
    <source>
        <dbReference type="SAM" id="MobiDB-lite"/>
    </source>
</evidence>
<proteinExistence type="predicted"/>
<gene>
    <name evidence="2" type="ORF">GEV33_006410</name>
</gene>
<sequence>MRIVDKTWCINESKEQSTSVHHRSEGCGLSVRSGGGKKQDATMWGFPCTGGVICIIFLHDPEEGSVPFDDSFRPKRERDCYSSVVFFTPVGGENAI</sequence>
<dbReference type="Proteomes" id="UP000719412">
    <property type="component" value="Unassembled WGS sequence"/>
</dbReference>
<evidence type="ECO:0000313" key="3">
    <source>
        <dbReference type="Proteomes" id="UP000719412"/>
    </source>
</evidence>
<evidence type="ECO:0000313" key="2">
    <source>
        <dbReference type="EMBL" id="KAH0816381.1"/>
    </source>
</evidence>
<reference evidence="2" key="1">
    <citation type="journal article" date="2020" name="J Insects Food Feed">
        <title>The yellow mealworm (Tenebrio molitor) genome: a resource for the emerging insects as food and feed industry.</title>
        <authorList>
            <person name="Eriksson T."/>
            <person name="Andere A."/>
            <person name="Kelstrup H."/>
            <person name="Emery V."/>
            <person name="Picard C."/>
        </authorList>
    </citation>
    <scope>NUCLEOTIDE SEQUENCE</scope>
    <source>
        <strain evidence="2">Stoneville</strain>
        <tissue evidence="2">Whole head</tissue>
    </source>
</reference>
<dbReference type="EMBL" id="JABDTM020021633">
    <property type="protein sequence ID" value="KAH0816381.1"/>
    <property type="molecule type" value="Genomic_DNA"/>
</dbReference>
<protein>
    <submittedName>
        <fullName evidence="2">Uncharacterized protein</fullName>
    </submittedName>
</protein>
<name>A0A8J6LJZ7_TENMO</name>
<comment type="caution">
    <text evidence="2">The sequence shown here is derived from an EMBL/GenBank/DDBJ whole genome shotgun (WGS) entry which is preliminary data.</text>
</comment>
<keyword evidence="3" id="KW-1185">Reference proteome</keyword>
<reference evidence="2" key="2">
    <citation type="submission" date="2021-08" db="EMBL/GenBank/DDBJ databases">
        <authorList>
            <person name="Eriksson T."/>
        </authorList>
    </citation>
    <scope>NUCLEOTIDE SEQUENCE</scope>
    <source>
        <strain evidence="2">Stoneville</strain>
        <tissue evidence="2">Whole head</tissue>
    </source>
</reference>
<accession>A0A8J6LJZ7</accession>
<dbReference type="AlphaFoldDB" id="A0A8J6LJZ7"/>
<feature type="region of interest" description="Disordered" evidence="1">
    <location>
        <begin position="17"/>
        <end position="39"/>
    </location>
</feature>
<organism evidence="2 3">
    <name type="scientific">Tenebrio molitor</name>
    <name type="common">Yellow mealworm beetle</name>
    <dbReference type="NCBI Taxonomy" id="7067"/>
    <lineage>
        <taxon>Eukaryota</taxon>
        <taxon>Metazoa</taxon>
        <taxon>Ecdysozoa</taxon>
        <taxon>Arthropoda</taxon>
        <taxon>Hexapoda</taxon>
        <taxon>Insecta</taxon>
        <taxon>Pterygota</taxon>
        <taxon>Neoptera</taxon>
        <taxon>Endopterygota</taxon>
        <taxon>Coleoptera</taxon>
        <taxon>Polyphaga</taxon>
        <taxon>Cucujiformia</taxon>
        <taxon>Tenebrionidae</taxon>
        <taxon>Tenebrio</taxon>
    </lineage>
</organism>